<dbReference type="EMBL" id="JACBYQ010000002">
    <property type="protein sequence ID" value="NYE95655.1"/>
    <property type="molecule type" value="Genomic_DNA"/>
</dbReference>
<dbReference type="Proteomes" id="UP000521748">
    <property type="component" value="Unassembled WGS sequence"/>
</dbReference>
<accession>A0A7Y9LU94</accession>
<proteinExistence type="predicted"/>
<organism evidence="1 2">
    <name type="scientific">Psychromicrobium silvestre</name>
    <dbReference type="NCBI Taxonomy" id="1645614"/>
    <lineage>
        <taxon>Bacteria</taxon>
        <taxon>Bacillati</taxon>
        <taxon>Actinomycetota</taxon>
        <taxon>Actinomycetes</taxon>
        <taxon>Micrococcales</taxon>
        <taxon>Micrococcaceae</taxon>
        <taxon>Psychromicrobium</taxon>
    </lineage>
</organism>
<sequence length="150" mass="16244">MNIELSSEVGFTASLPEGSFVVAESSAGPGSEQISLPGDILFSMVRDDSTVQSYAAVIEWTEKMASYYSTTKKGEKIAEGALESQGKKCFTSLTLYPHSETEPKVAAVTGIRFDSGEFFGLTLLWPVLDLDLEPQIDRVQRIVDGISLNA</sequence>
<reference evidence="1 2" key="1">
    <citation type="submission" date="2020-07" db="EMBL/GenBank/DDBJ databases">
        <title>Sequencing the genomes of 1000 actinobacteria strains.</title>
        <authorList>
            <person name="Klenk H.-P."/>
        </authorList>
    </citation>
    <scope>NUCLEOTIDE SEQUENCE [LARGE SCALE GENOMIC DNA]</scope>
    <source>
        <strain evidence="1 2">DSM 102047</strain>
    </source>
</reference>
<evidence type="ECO:0000313" key="2">
    <source>
        <dbReference type="Proteomes" id="UP000521748"/>
    </source>
</evidence>
<keyword evidence="2" id="KW-1185">Reference proteome</keyword>
<gene>
    <name evidence="1" type="ORF">FHU41_001905</name>
</gene>
<evidence type="ECO:0000313" key="1">
    <source>
        <dbReference type="EMBL" id="NYE95655.1"/>
    </source>
</evidence>
<name>A0A7Y9LU94_9MICC</name>
<comment type="caution">
    <text evidence="1">The sequence shown here is derived from an EMBL/GenBank/DDBJ whole genome shotgun (WGS) entry which is preliminary data.</text>
</comment>
<dbReference type="AlphaFoldDB" id="A0A7Y9LU94"/>
<dbReference type="RefSeq" id="WP_179389412.1">
    <property type="nucleotide sequence ID" value="NZ_JACBYQ010000002.1"/>
</dbReference>
<protein>
    <submittedName>
        <fullName evidence="1">Uncharacterized protein</fullName>
    </submittedName>
</protein>